<sequence>MCSDGTDYKLPSEKEWRSGFCTHRARPDFNNSLGVVVFIHGYNVTEKGAVETALKLQNGLNCPVVAFDWASHGREWRYTSDRSEATAEATGQKWASMMQTLRSLQVGVVHIIAHSMGNLV</sequence>
<dbReference type="Gene3D" id="3.40.50.1820">
    <property type="entry name" value="alpha/beta hydrolase"/>
    <property type="match status" value="1"/>
</dbReference>
<keyword evidence="2" id="KW-1185">Reference proteome</keyword>
<dbReference type="EMBL" id="JAFCMP010000517">
    <property type="protein sequence ID" value="KAG5178214.1"/>
    <property type="molecule type" value="Genomic_DNA"/>
</dbReference>
<dbReference type="AlphaFoldDB" id="A0A835YN58"/>
<dbReference type="InterPro" id="IPR010297">
    <property type="entry name" value="DUF900_hydrolase"/>
</dbReference>
<evidence type="ECO:0000313" key="2">
    <source>
        <dbReference type="Proteomes" id="UP000664859"/>
    </source>
</evidence>
<proteinExistence type="predicted"/>
<name>A0A835YN58_9STRA</name>
<dbReference type="Proteomes" id="UP000664859">
    <property type="component" value="Unassembled WGS sequence"/>
</dbReference>
<accession>A0A835YN58</accession>
<protein>
    <recommendedName>
        <fullName evidence="3">Alpha/beta hydrolase</fullName>
    </recommendedName>
</protein>
<comment type="caution">
    <text evidence="1">The sequence shown here is derived from an EMBL/GenBank/DDBJ whole genome shotgun (WGS) entry which is preliminary data.</text>
</comment>
<evidence type="ECO:0000313" key="1">
    <source>
        <dbReference type="EMBL" id="KAG5178214.1"/>
    </source>
</evidence>
<evidence type="ECO:0008006" key="3">
    <source>
        <dbReference type="Google" id="ProtNLM"/>
    </source>
</evidence>
<dbReference type="SUPFAM" id="SSF53474">
    <property type="entry name" value="alpha/beta-Hydrolases"/>
    <property type="match status" value="1"/>
</dbReference>
<feature type="non-terminal residue" evidence="1">
    <location>
        <position position="120"/>
    </location>
</feature>
<organism evidence="1 2">
    <name type="scientific">Tribonema minus</name>
    <dbReference type="NCBI Taxonomy" id="303371"/>
    <lineage>
        <taxon>Eukaryota</taxon>
        <taxon>Sar</taxon>
        <taxon>Stramenopiles</taxon>
        <taxon>Ochrophyta</taxon>
        <taxon>PX clade</taxon>
        <taxon>Xanthophyceae</taxon>
        <taxon>Tribonematales</taxon>
        <taxon>Tribonemataceae</taxon>
        <taxon>Tribonema</taxon>
    </lineage>
</organism>
<dbReference type="InterPro" id="IPR029058">
    <property type="entry name" value="AB_hydrolase_fold"/>
</dbReference>
<reference evidence="1" key="1">
    <citation type="submission" date="2021-02" db="EMBL/GenBank/DDBJ databases">
        <title>First Annotated Genome of the Yellow-green Alga Tribonema minus.</title>
        <authorList>
            <person name="Mahan K.M."/>
        </authorList>
    </citation>
    <scope>NUCLEOTIDE SEQUENCE</scope>
    <source>
        <strain evidence="1">UTEX B ZZ1240</strain>
    </source>
</reference>
<dbReference type="Pfam" id="PF05990">
    <property type="entry name" value="DUF900"/>
    <property type="match status" value="1"/>
</dbReference>
<gene>
    <name evidence="1" type="ORF">JKP88DRAFT_169116</name>
</gene>